<accession>A0A1L3FNM8</accession>
<dbReference type="EMBL" id="CP017637">
    <property type="protein sequence ID" value="APG14944.1"/>
    <property type="molecule type" value="Genomic_DNA"/>
</dbReference>
<dbReference type="AlphaFoldDB" id="A0A1L3FNM8"/>
<evidence type="ECO:0008006" key="3">
    <source>
        <dbReference type="Google" id="ProtNLM"/>
    </source>
</evidence>
<proteinExistence type="predicted"/>
<protein>
    <recommendedName>
        <fullName evidence="3">Hydantoin racemase</fullName>
    </recommendedName>
</protein>
<dbReference type="RefSeq" id="WP_071916522.1">
    <property type="nucleotide sequence ID" value="NZ_CP017637.1"/>
</dbReference>
<sequence>MALKTTRSLGILDLERGLPPGAKPPAPERGSLMSSATFDFPVISETVAGARADVAMRSDPELEPAYVAAARRLVERGAVVISSYCGFSIRYQAAVAASVNVPVVMSSLLLLPTLLRQLSPAAKLAVVTSDSTLFREDLLGISRPDERARIVIGGIEDGVFYKNVMKSPPVPTDAADVEKDVAACVARLRAANPEIAAIVFTCTGFPVITPAIRRATGLPIYDITTLCRSTLSSLA</sequence>
<evidence type="ECO:0000313" key="1">
    <source>
        <dbReference type="EMBL" id="APG14944.1"/>
    </source>
</evidence>
<organism evidence="1 2">
    <name type="scientific">Bradyrhizobium japonicum</name>
    <dbReference type="NCBI Taxonomy" id="375"/>
    <lineage>
        <taxon>Bacteria</taxon>
        <taxon>Pseudomonadati</taxon>
        <taxon>Pseudomonadota</taxon>
        <taxon>Alphaproteobacteria</taxon>
        <taxon>Hyphomicrobiales</taxon>
        <taxon>Nitrobacteraceae</taxon>
        <taxon>Bradyrhizobium</taxon>
    </lineage>
</organism>
<dbReference type="Gene3D" id="3.40.50.1860">
    <property type="match status" value="1"/>
</dbReference>
<dbReference type="GO" id="GO:0016855">
    <property type="term" value="F:racemase and epimerase activity, acting on amino acids and derivatives"/>
    <property type="evidence" value="ECO:0007669"/>
    <property type="project" value="InterPro"/>
</dbReference>
<dbReference type="Proteomes" id="UP000181962">
    <property type="component" value="Chromosome"/>
</dbReference>
<dbReference type="InterPro" id="IPR001920">
    <property type="entry name" value="Asp/Glu_race"/>
</dbReference>
<name>A0A1L3FNM8_BRAJP</name>
<gene>
    <name evidence="1" type="ORF">BKD09_42150</name>
</gene>
<reference evidence="1 2" key="1">
    <citation type="submission" date="2016-11" db="EMBL/GenBank/DDBJ databases">
        <title>Complete Genome Sequence of Bradyrhizobium sp. strain J5, an isolated from soybean nodule in Hokkaido.</title>
        <authorList>
            <person name="Kanehara K."/>
        </authorList>
    </citation>
    <scope>NUCLEOTIDE SEQUENCE [LARGE SCALE GENOMIC DNA]</scope>
    <source>
        <strain evidence="1 2">J5</strain>
    </source>
</reference>
<evidence type="ECO:0000313" key="2">
    <source>
        <dbReference type="Proteomes" id="UP000181962"/>
    </source>
</evidence>